<dbReference type="InterPro" id="IPR001128">
    <property type="entry name" value="Cyt_P450"/>
</dbReference>
<sequence>MLKGALLFMAPLPEHRDPLVYPSPQAFRPQRWRAGEPAPRQYEFIPFGLGPRRCLGAEFADLQVRTTLSLMLERGLPGLVRPRVDYGMVNGVTAGPQHPVPVHVDRPKWTVLTGSVTAVWKPAA</sequence>
<dbReference type="PROSITE" id="PS00086">
    <property type="entry name" value="CYTOCHROME_P450"/>
    <property type="match status" value="1"/>
</dbReference>
<keyword evidence="3 7" id="KW-0479">Metal-binding</keyword>
<dbReference type="InterPro" id="IPR017972">
    <property type="entry name" value="Cyt_P450_CS"/>
</dbReference>
<evidence type="ECO:0000256" key="6">
    <source>
        <dbReference type="ARBA" id="ARBA00023033"/>
    </source>
</evidence>
<dbReference type="Gene3D" id="1.10.630.10">
    <property type="entry name" value="Cytochrome P450"/>
    <property type="match status" value="1"/>
</dbReference>
<evidence type="ECO:0000313" key="9">
    <source>
        <dbReference type="Proteomes" id="UP001501470"/>
    </source>
</evidence>
<organism evidence="8 9">
    <name type="scientific">Dactylosporangium maewongense</name>
    <dbReference type="NCBI Taxonomy" id="634393"/>
    <lineage>
        <taxon>Bacteria</taxon>
        <taxon>Bacillati</taxon>
        <taxon>Actinomycetota</taxon>
        <taxon>Actinomycetes</taxon>
        <taxon>Micromonosporales</taxon>
        <taxon>Micromonosporaceae</taxon>
        <taxon>Dactylosporangium</taxon>
    </lineage>
</organism>
<accession>A0ABN1ZHP2</accession>
<evidence type="ECO:0008006" key="10">
    <source>
        <dbReference type="Google" id="ProtNLM"/>
    </source>
</evidence>
<dbReference type="EMBL" id="BAAAQD010000001">
    <property type="protein sequence ID" value="GAA1499453.1"/>
    <property type="molecule type" value="Genomic_DNA"/>
</dbReference>
<dbReference type="InterPro" id="IPR002403">
    <property type="entry name" value="Cyt_P450_E_grp-IV"/>
</dbReference>
<dbReference type="InterPro" id="IPR036396">
    <property type="entry name" value="Cyt_P450_sf"/>
</dbReference>
<proteinExistence type="inferred from homology"/>
<dbReference type="SUPFAM" id="SSF48264">
    <property type="entry name" value="Cytochrome P450"/>
    <property type="match status" value="1"/>
</dbReference>
<evidence type="ECO:0000256" key="7">
    <source>
        <dbReference type="RuleBase" id="RU000461"/>
    </source>
</evidence>
<evidence type="ECO:0000256" key="2">
    <source>
        <dbReference type="ARBA" id="ARBA00022617"/>
    </source>
</evidence>
<evidence type="ECO:0000256" key="5">
    <source>
        <dbReference type="ARBA" id="ARBA00023004"/>
    </source>
</evidence>
<keyword evidence="6 7" id="KW-0503">Monooxygenase</keyword>
<evidence type="ECO:0000256" key="1">
    <source>
        <dbReference type="ARBA" id="ARBA00010617"/>
    </source>
</evidence>
<name>A0ABN1ZHP2_9ACTN</name>
<dbReference type="PANTHER" id="PTHR24291">
    <property type="entry name" value="CYTOCHROME P450 FAMILY 4"/>
    <property type="match status" value="1"/>
</dbReference>
<keyword evidence="9" id="KW-1185">Reference proteome</keyword>
<dbReference type="PANTHER" id="PTHR24291:SF50">
    <property type="entry name" value="BIFUNCTIONAL ALBAFLAVENONE MONOOXYGENASE_TERPENE SYNTHASE"/>
    <property type="match status" value="1"/>
</dbReference>
<comment type="similarity">
    <text evidence="1 7">Belongs to the cytochrome P450 family.</text>
</comment>
<protein>
    <recommendedName>
        <fullName evidence="10">Cytochrome P450</fullName>
    </recommendedName>
</protein>
<evidence type="ECO:0000256" key="3">
    <source>
        <dbReference type="ARBA" id="ARBA00022723"/>
    </source>
</evidence>
<dbReference type="InterPro" id="IPR050196">
    <property type="entry name" value="Cytochrome_P450_Monoox"/>
</dbReference>
<dbReference type="Proteomes" id="UP001501470">
    <property type="component" value="Unassembled WGS sequence"/>
</dbReference>
<reference evidence="8 9" key="1">
    <citation type="journal article" date="2019" name="Int. J. Syst. Evol. Microbiol.">
        <title>The Global Catalogue of Microorganisms (GCM) 10K type strain sequencing project: providing services to taxonomists for standard genome sequencing and annotation.</title>
        <authorList>
            <consortium name="The Broad Institute Genomics Platform"/>
            <consortium name="The Broad Institute Genome Sequencing Center for Infectious Disease"/>
            <person name="Wu L."/>
            <person name="Ma J."/>
        </authorList>
    </citation>
    <scope>NUCLEOTIDE SEQUENCE [LARGE SCALE GENOMIC DNA]</scope>
    <source>
        <strain evidence="8 9">JCM 15933</strain>
    </source>
</reference>
<dbReference type="PRINTS" id="PR00465">
    <property type="entry name" value="EP450IV"/>
</dbReference>
<evidence type="ECO:0000313" key="8">
    <source>
        <dbReference type="EMBL" id="GAA1499453.1"/>
    </source>
</evidence>
<dbReference type="Pfam" id="PF00067">
    <property type="entry name" value="p450"/>
    <property type="match status" value="1"/>
</dbReference>
<keyword evidence="2 7" id="KW-0349">Heme</keyword>
<keyword evidence="5 7" id="KW-0408">Iron</keyword>
<keyword evidence="4 7" id="KW-0560">Oxidoreductase</keyword>
<evidence type="ECO:0000256" key="4">
    <source>
        <dbReference type="ARBA" id="ARBA00023002"/>
    </source>
</evidence>
<gene>
    <name evidence="8" type="ORF">GCM10009827_001180</name>
</gene>
<comment type="caution">
    <text evidence="8">The sequence shown here is derived from an EMBL/GenBank/DDBJ whole genome shotgun (WGS) entry which is preliminary data.</text>
</comment>